<protein>
    <submittedName>
        <fullName evidence="1">Uncharacterized protein</fullName>
    </submittedName>
</protein>
<comment type="caution">
    <text evidence="1">The sequence shown here is derived from an EMBL/GenBank/DDBJ whole genome shotgun (WGS) entry which is preliminary data.</text>
</comment>
<name>A0A015YA06_BACFG</name>
<evidence type="ECO:0000313" key="1">
    <source>
        <dbReference type="EMBL" id="EXZ28772.1"/>
    </source>
</evidence>
<reference evidence="1 2" key="1">
    <citation type="submission" date="2014-02" db="EMBL/GenBank/DDBJ databases">
        <authorList>
            <person name="Sears C."/>
            <person name="Carroll K."/>
            <person name="Sack B.R."/>
            <person name="Qadri F."/>
            <person name="Myers L.L."/>
            <person name="Chung G.-T."/>
            <person name="Escheverria P."/>
            <person name="Fraser C.M."/>
            <person name="Sadzewicz L."/>
            <person name="Shefchek K.A."/>
            <person name="Tallon L."/>
            <person name="Das S.P."/>
            <person name="Daugherty S."/>
            <person name="Mongodin E.F."/>
        </authorList>
    </citation>
    <scope>NUCLEOTIDE SEQUENCE [LARGE SCALE GENOMIC DNA]</scope>
    <source>
        <strain evidence="1 2">S36L11</strain>
    </source>
</reference>
<sequence length="40" mass="4764">MGFPNKGDKSPFLQFQNLNDNKDFMLWINFKSSKSEIKRL</sequence>
<gene>
    <name evidence="1" type="ORF">M136_2012</name>
</gene>
<dbReference type="Proteomes" id="UP000022082">
    <property type="component" value="Unassembled WGS sequence"/>
</dbReference>
<dbReference type="EMBL" id="JGDJ01000194">
    <property type="protein sequence ID" value="EXZ28772.1"/>
    <property type="molecule type" value="Genomic_DNA"/>
</dbReference>
<dbReference type="PATRIC" id="fig|1339327.3.peg.2641"/>
<evidence type="ECO:0000313" key="2">
    <source>
        <dbReference type="Proteomes" id="UP000022082"/>
    </source>
</evidence>
<proteinExistence type="predicted"/>
<dbReference type="AlphaFoldDB" id="A0A015YA06"/>
<accession>A0A015YA06</accession>
<organism evidence="1 2">
    <name type="scientific">Bacteroides fragilis str. S36L11</name>
    <dbReference type="NCBI Taxonomy" id="1339327"/>
    <lineage>
        <taxon>Bacteria</taxon>
        <taxon>Pseudomonadati</taxon>
        <taxon>Bacteroidota</taxon>
        <taxon>Bacteroidia</taxon>
        <taxon>Bacteroidales</taxon>
        <taxon>Bacteroidaceae</taxon>
        <taxon>Bacteroides</taxon>
    </lineage>
</organism>